<reference evidence="3" key="2">
    <citation type="journal article" date="2007" name="Microbiology">
        <title>Insight into the haem d1 biosynthesis pathway in heliobacteria through bioinformatics analysis.</title>
        <authorList>
            <person name="Xiong J."/>
            <person name="Bauer C.E."/>
            <person name="Pancholy A."/>
        </authorList>
    </citation>
    <scope>NUCLEOTIDE SEQUENCE</scope>
</reference>
<organism evidence="3">
    <name type="scientific">Heliophilum fasciatum</name>
    <dbReference type="NCBI Taxonomy" id="35700"/>
    <lineage>
        <taxon>Bacteria</taxon>
        <taxon>Bacillati</taxon>
        <taxon>Bacillota</taxon>
        <taxon>Clostridia</taxon>
        <taxon>Eubacteriales</taxon>
        <taxon>Heliobacteriaceae</taxon>
        <taxon>Heliophilum</taxon>
    </lineage>
</organism>
<keyword evidence="4" id="KW-0436">Ligase</keyword>
<feature type="active site" description="Proton acceptor" evidence="2">
    <location>
        <position position="127"/>
    </location>
</feature>
<reference evidence="3" key="1">
    <citation type="journal article" date="2006" name="Gene">
        <title>A specific and versatile genome walking technique.</title>
        <authorList>
            <person name="Guo H."/>
            <person name="Xiong J."/>
        </authorList>
    </citation>
    <scope>NUCLEOTIDE SEQUENCE</scope>
</reference>
<dbReference type="GO" id="GO:0008664">
    <property type="term" value="F:RNA 2',3'-cyclic 3'-phosphodiesterase activity"/>
    <property type="evidence" value="ECO:0007669"/>
    <property type="project" value="UniProtKB-EC"/>
</dbReference>
<dbReference type="InterPro" id="IPR009097">
    <property type="entry name" value="Cyclic_Pdiesterase"/>
</dbReference>
<sequence length="206" mass="23685">MRLFFAITLPETVTKALTDLQWRVRFQLKRGNYTQPDNFHITVAFLGEQPDDVPDLLIPPLNALAKYTSPFSLTLDGMGRFGYGNPFRALWMGVQGERTRLNYLQETVSMICEVLGYPTEERHYRPHVTLVRHAVFPPNTEEVMTWTIPRNKATFKVNHFVLMESVTQHGRVVYRPVHTFHFGLPESARILMPGPTINAGTDERDV</sequence>
<name>Q0Q0I5_9FIRM</name>
<dbReference type="GO" id="GO:0016874">
    <property type="term" value="F:ligase activity"/>
    <property type="evidence" value="ECO:0007669"/>
    <property type="project" value="UniProtKB-KW"/>
</dbReference>
<dbReference type="Pfam" id="PF13563">
    <property type="entry name" value="2_5_RNA_ligase2"/>
    <property type="match status" value="1"/>
</dbReference>
<comment type="catalytic activity">
    <reaction evidence="2">
        <text>a 3'-end 2',3'-cyclophospho-ribonucleotide-RNA + H2O = a 3'-end 2'-phospho-ribonucleotide-RNA + H(+)</text>
        <dbReference type="Rhea" id="RHEA:11828"/>
        <dbReference type="Rhea" id="RHEA-COMP:10464"/>
        <dbReference type="Rhea" id="RHEA-COMP:17353"/>
        <dbReference type="ChEBI" id="CHEBI:15377"/>
        <dbReference type="ChEBI" id="CHEBI:15378"/>
        <dbReference type="ChEBI" id="CHEBI:83064"/>
        <dbReference type="ChEBI" id="CHEBI:173113"/>
        <dbReference type="EC" id="3.1.4.58"/>
    </reaction>
</comment>
<keyword evidence="5" id="KW-1185">Reference proteome</keyword>
<dbReference type="GO" id="GO:0004113">
    <property type="term" value="F:2',3'-cyclic-nucleotide 3'-phosphodiesterase activity"/>
    <property type="evidence" value="ECO:0007669"/>
    <property type="project" value="InterPro"/>
</dbReference>
<keyword evidence="1 2" id="KW-0378">Hydrolase</keyword>
<dbReference type="RefSeq" id="WP_165876441.1">
    <property type="nucleotide sequence ID" value="NZ_JAOQNU010000016.1"/>
</dbReference>
<reference evidence="4 5" key="4">
    <citation type="submission" date="2019-03" db="EMBL/GenBank/DDBJ databases">
        <title>Genomic Encyclopedia of Type Strains, Phase IV (KMG-IV): sequencing the most valuable type-strain genomes for metagenomic binning, comparative biology and taxonomic classification.</title>
        <authorList>
            <person name="Goeker M."/>
        </authorList>
    </citation>
    <scope>NUCLEOTIDE SEQUENCE [LARGE SCALE GENOMIC DNA]</scope>
    <source>
        <strain evidence="4 5">DSM 11170</strain>
    </source>
</reference>
<reference evidence="3" key="3">
    <citation type="submission" date="2007-07" db="EMBL/GenBank/DDBJ databases">
        <authorList>
            <person name="Xiong J."/>
        </authorList>
    </citation>
    <scope>NUCLEOTIDE SEQUENCE</scope>
</reference>
<accession>Q0Q0I5</accession>
<evidence type="ECO:0000256" key="1">
    <source>
        <dbReference type="ARBA" id="ARBA00022801"/>
    </source>
</evidence>
<dbReference type="SUPFAM" id="SSF55144">
    <property type="entry name" value="LigT-like"/>
    <property type="match status" value="1"/>
</dbReference>
<dbReference type="NCBIfam" id="TIGR02258">
    <property type="entry name" value="2_5_ligase"/>
    <property type="match status" value="1"/>
</dbReference>
<dbReference type="EC" id="3.1.4.58" evidence="2"/>
<protein>
    <recommendedName>
        <fullName evidence="2">RNA 2',3'-cyclic phosphodiesterase</fullName>
        <shortName evidence="2">RNA 2',3'-CPDase</shortName>
        <ecNumber evidence="2">3.1.4.58</ecNumber>
    </recommendedName>
</protein>
<evidence type="ECO:0000256" key="2">
    <source>
        <dbReference type="HAMAP-Rule" id="MF_01940"/>
    </source>
</evidence>
<dbReference type="Gene3D" id="3.90.1140.10">
    <property type="entry name" value="Cyclic phosphodiesterase"/>
    <property type="match status" value="1"/>
</dbReference>
<dbReference type="Proteomes" id="UP000294813">
    <property type="component" value="Unassembled WGS sequence"/>
</dbReference>
<dbReference type="PANTHER" id="PTHR35561">
    <property type="entry name" value="RNA 2',3'-CYCLIC PHOSPHODIESTERASE"/>
    <property type="match status" value="1"/>
</dbReference>
<evidence type="ECO:0000313" key="4">
    <source>
        <dbReference type="EMBL" id="TCP63592.1"/>
    </source>
</evidence>
<comment type="function">
    <text evidence="2">Hydrolyzes RNA 2',3'-cyclic phosphodiester to an RNA 2'-phosphomonoester.</text>
</comment>
<dbReference type="InterPro" id="IPR004175">
    <property type="entry name" value="RNA_CPDase"/>
</dbReference>
<dbReference type="EMBL" id="EU068732">
    <property type="protein sequence ID" value="ABG57079.2"/>
    <property type="molecule type" value="Genomic_DNA"/>
</dbReference>
<evidence type="ECO:0000313" key="5">
    <source>
        <dbReference type="Proteomes" id="UP000294813"/>
    </source>
</evidence>
<gene>
    <name evidence="3" type="primary">ligT</name>
    <name evidence="4" type="ORF">EDD73_11717</name>
</gene>
<dbReference type="HAMAP" id="MF_01940">
    <property type="entry name" value="RNA_CPDase"/>
    <property type="match status" value="1"/>
</dbReference>
<dbReference type="AlphaFoldDB" id="Q0Q0I5"/>
<dbReference type="EMBL" id="SLXT01000017">
    <property type="protein sequence ID" value="TCP63592.1"/>
    <property type="molecule type" value="Genomic_DNA"/>
</dbReference>
<proteinExistence type="inferred from homology"/>
<feature type="short sequence motif" description="HXTX 2" evidence="2">
    <location>
        <begin position="127"/>
        <end position="130"/>
    </location>
</feature>
<feature type="active site" description="Proton donor" evidence="2">
    <location>
        <position position="40"/>
    </location>
</feature>
<comment type="similarity">
    <text evidence="2">Belongs to the 2H phosphoesterase superfamily. ThpR family.</text>
</comment>
<dbReference type="PANTHER" id="PTHR35561:SF1">
    <property type="entry name" value="RNA 2',3'-CYCLIC PHOSPHODIESTERASE"/>
    <property type="match status" value="1"/>
</dbReference>
<feature type="short sequence motif" description="HXTX 1" evidence="2">
    <location>
        <begin position="40"/>
        <end position="43"/>
    </location>
</feature>
<evidence type="ECO:0000313" key="3">
    <source>
        <dbReference type="EMBL" id="ABG57079.2"/>
    </source>
</evidence>